<comment type="caution">
    <text evidence="1">The sequence shown here is derived from an EMBL/GenBank/DDBJ whole genome shotgun (WGS) entry which is preliminary data.</text>
</comment>
<evidence type="ECO:0000313" key="1">
    <source>
        <dbReference type="EMBL" id="PJJ40319.1"/>
    </source>
</evidence>
<reference evidence="1 2" key="1">
    <citation type="submission" date="2017-11" db="EMBL/GenBank/DDBJ databases">
        <title>Animal gut microbial communities from fecal samples from Wisconsin, USA.</title>
        <authorList>
            <person name="Neumann A."/>
        </authorList>
    </citation>
    <scope>NUCLEOTIDE SEQUENCE [LARGE SCALE GENOMIC DNA]</scope>
    <source>
        <strain evidence="1 2">UWS3</strain>
    </source>
</reference>
<organism evidence="1 2">
    <name type="scientific">Hallerella succinigenes</name>
    <dbReference type="NCBI Taxonomy" id="1896222"/>
    <lineage>
        <taxon>Bacteria</taxon>
        <taxon>Pseudomonadati</taxon>
        <taxon>Fibrobacterota</taxon>
        <taxon>Fibrobacteria</taxon>
        <taxon>Fibrobacterales</taxon>
        <taxon>Fibrobacteraceae</taxon>
        <taxon>Hallerella</taxon>
    </lineage>
</organism>
<keyword evidence="2" id="KW-1185">Reference proteome</keyword>
<name>A0A2M9A3Q1_9BACT</name>
<proteinExistence type="predicted"/>
<dbReference type="EMBL" id="PGEX01000001">
    <property type="protein sequence ID" value="PJJ40319.1"/>
    <property type="molecule type" value="Genomic_DNA"/>
</dbReference>
<evidence type="ECO:0000313" key="2">
    <source>
        <dbReference type="Proteomes" id="UP000231134"/>
    </source>
</evidence>
<accession>A0A2M9A3Q1</accession>
<sequence>MNSGATTSPNGAAYASPTPRTELVTANIKWSDFVQEGFRLRVERDSVVKNISRVEVSFEKPGTNISAKTHSIRKYGTCNK</sequence>
<gene>
    <name evidence="1" type="ORF">BGX16_0237</name>
</gene>
<dbReference type="AlphaFoldDB" id="A0A2M9A3Q1"/>
<dbReference type="Proteomes" id="UP000231134">
    <property type="component" value="Unassembled WGS sequence"/>
</dbReference>
<protein>
    <submittedName>
        <fullName evidence="1">Uncharacterized protein</fullName>
    </submittedName>
</protein>
<dbReference type="RefSeq" id="WP_100424420.1">
    <property type="nucleotide sequence ID" value="NZ_PGEX01000001.1"/>
</dbReference>